<feature type="transmembrane region" description="Helical" evidence="8">
    <location>
        <begin position="80"/>
        <end position="106"/>
    </location>
</feature>
<dbReference type="SUPFAM" id="SSF103473">
    <property type="entry name" value="MFS general substrate transporter"/>
    <property type="match status" value="1"/>
</dbReference>
<evidence type="ECO:0000313" key="11">
    <source>
        <dbReference type="Proteomes" id="UP000319257"/>
    </source>
</evidence>
<dbReference type="Pfam" id="PF07690">
    <property type="entry name" value="MFS_1"/>
    <property type="match status" value="1"/>
</dbReference>
<evidence type="ECO:0000313" key="10">
    <source>
        <dbReference type="EMBL" id="TPX06879.1"/>
    </source>
</evidence>
<feature type="transmembrane region" description="Helical" evidence="8">
    <location>
        <begin position="303"/>
        <end position="323"/>
    </location>
</feature>
<feature type="transmembrane region" description="Helical" evidence="8">
    <location>
        <begin position="438"/>
        <end position="456"/>
    </location>
</feature>
<evidence type="ECO:0000256" key="7">
    <source>
        <dbReference type="SAM" id="MobiDB-lite"/>
    </source>
</evidence>
<comment type="subcellular location">
    <subcellularLocation>
        <location evidence="1">Membrane</location>
        <topology evidence="1">Multi-pass membrane protein</topology>
    </subcellularLocation>
</comment>
<dbReference type="PANTHER" id="PTHR23501">
    <property type="entry name" value="MAJOR FACILITATOR SUPERFAMILY"/>
    <property type="match status" value="1"/>
</dbReference>
<feature type="compositionally biased region" description="Basic and acidic residues" evidence="7">
    <location>
        <begin position="47"/>
        <end position="64"/>
    </location>
</feature>
<feature type="transmembrane region" description="Helical" evidence="8">
    <location>
        <begin position="262"/>
        <end position="282"/>
    </location>
</feature>
<keyword evidence="6 8" id="KW-0472">Membrane</keyword>
<feature type="transmembrane region" description="Helical" evidence="8">
    <location>
        <begin position="237"/>
        <end position="256"/>
    </location>
</feature>
<sequence length="640" mass="68877">MDQSEPAPGKQATRRADDHFSGESHRSTLQDASEQPAIGPSNDQNVDLEHSRDGLNDHQREGPRRAAPSSQYLNKVELSLLFIAQGLTASLVLMYVMIIATAIPSITKAFQTVEDLDWYSTAYLFSLYVITFFLSFDGKSFRSISPEGKRSFAATIVLLKAREPLLTVPQAVYLASIAVFEVGNVVCGVSQTSATFIVGRAIAGIGAAGIQNGSLVMLTAAAAPDVRGALMGMGMGLTVVGGAFGPVVGGVITQHLGWRWCMWIFLPPGGAAALVFFFLRVPEQRVKEPPLTALRTMHHKLDIPGFAIFVPAVVMLLLAVSWGGQRYPWRSATILGLFLGGVVVLGLFVAWTWHRKDRALVPPSILKKQVVFCGCVVVFLQIGAFATVGDYLPLWFQSVKQATPTNSGLMLLPAMVTQILATIFCGFLLNKLGYIPPWALAGNVLSAIGSGLMTTFTPSSSQGKWVGYQVLVGVGRGWVIQMPAIALQYILSGEEIAIGTATIMFFQYFGSAVFLAISKSIFLNVLDSALHKYAPSVSFEEIVHAGATELPSLVPPDEYQGVLTAYSDALVSTFWLAAAASVIAFFFSFGLGWTRVTEQIANLYTKDELNAEPSTVPIGETKADKRPAPVATEKQPPMAA</sequence>
<dbReference type="FunFam" id="1.20.1250.20:FF:000196">
    <property type="entry name" value="MFS toxin efflux pump (AflT)"/>
    <property type="match status" value="1"/>
</dbReference>
<dbReference type="OrthoDB" id="10021397at2759"/>
<dbReference type="Gene3D" id="1.20.1250.20">
    <property type="entry name" value="MFS general substrate transporter like domains"/>
    <property type="match status" value="1"/>
</dbReference>
<reference evidence="10 11" key="1">
    <citation type="submission" date="2019-06" db="EMBL/GenBank/DDBJ databases">
        <title>Draft genome sequence of the filamentous fungus Phialemoniopsis curvata isolated from diesel fuel.</title>
        <authorList>
            <person name="Varaljay V.A."/>
            <person name="Lyon W.J."/>
            <person name="Crouch A.L."/>
            <person name="Drake C.E."/>
            <person name="Hollomon J.M."/>
            <person name="Nadeau L.J."/>
            <person name="Nunn H.S."/>
            <person name="Stevenson B.S."/>
            <person name="Bojanowski C.L."/>
            <person name="Crookes-Goodson W.J."/>
        </authorList>
    </citation>
    <scope>NUCLEOTIDE SEQUENCE [LARGE SCALE GENOMIC DNA]</scope>
    <source>
        <strain evidence="10 11">D216</strain>
    </source>
</reference>
<feature type="transmembrane region" description="Helical" evidence="8">
    <location>
        <begin position="370"/>
        <end position="389"/>
    </location>
</feature>
<feature type="transmembrane region" description="Helical" evidence="8">
    <location>
        <begin position="574"/>
        <end position="593"/>
    </location>
</feature>
<dbReference type="RefSeq" id="XP_030988590.1">
    <property type="nucleotide sequence ID" value="XM_031136557.1"/>
</dbReference>
<feature type="transmembrane region" description="Helical" evidence="8">
    <location>
        <begin position="329"/>
        <end position="350"/>
    </location>
</feature>
<gene>
    <name evidence="10" type="ORF">E0L32_002375</name>
</gene>
<comment type="caution">
    <text evidence="10">The sequence shown here is derived from an EMBL/GenBank/DDBJ whole genome shotgun (WGS) entry which is preliminary data.</text>
</comment>
<dbReference type="GO" id="GO:0005886">
    <property type="term" value="C:plasma membrane"/>
    <property type="evidence" value="ECO:0007669"/>
    <property type="project" value="TreeGrafter"/>
</dbReference>
<dbReference type="PROSITE" id="PS50850">
    <property type="entry name" value="MFS"/>
    <property type="match status" value="1"/>
</dbReference>
<evidence type="ECO:0000256" key="6">
    <source>
        <dbReference type="ARBA" id="ARBA00023136"/>
    </source>
</evidence>
<dbReference type="PANTHER" id="PTHR23501:SF193">
    <property type="entry name" value="MULTIDRUG TRANSPORTER, PUTATIVE (AFU_ORTHOLOGUE AFUA_8G00940)-RELATED"/>
    <property type="match status" value="1"/>
</dbReference>
<dbReference type="Proteomes" id="UP000319257">
    <property type="component" value="Unassembled WGS sequence"/>
</dbReference>
<proteinExistence type="inferred from homology"/>
<comment type="similarity">
    <text evidence="2">Belongs to the major facilitator superfamily. TCR/Tet family.</text>
</comment>
<keyword evidence="5 8" id="KW-1133">Transmembrane helix</keyword>
<name>A0A507APV6_9PEZI</name>
<feature type="transmembrane region" description="Helical" evidence="8">
    <location>
        <begin position="503"/>
        <end position="526"/>
    </location>
</feature>
<feature type="domain" description="Major facilitator superfamily (MFS) profile" evidence="9">
    <location>
        <begin position="81"/>
        <end position="596"/>
    </location>
</feature>
<feature type="compositionally biased region" description="Basic and acidic residues" evidence="7">
    <location>
        <begin position="14"/>
        <end position="28"/>
    </location>
</feature>
<evidence type="ECO:0000256" key="3">
    <source>
        <dbReference type="ARBA" id="ARBA00022448"/>
    </source>
</evidence>
<accession>A0A507APV6</accession>
<dbReference type="InterPro" id="IPR020846">
    <property type="entry name" value="MFS_dom"/>
</dbReference>
<feature type="transmembrane region" description="Helical" evidence="8">
    <location>
        <begin position="118"/>
        <end position="136"/>
    </location>
</feature>
<evidence type="ECO:0000256" key="8">
    <source>
        <dbReference type="SAM" id="Phobius"/>
    </source>
</evidence>
<dbReference type="GO" id="GO:0022857">
    <property type="term" value="F:transmembrane transporter activity"/>
    <property type="evidence" value="ECO:0007669"/>
    <property type="project" value="InterPro"/>
</dbReference>
<evidence type="ECO:0000256" key="4">
    <source>
        <dbReference type="ARBA" id="ARBA00022692"/>
    </source>
</evidence>
<dbReference type="InParanoid" id="A0A507APV6"/>
<dbReference type="InterPro" id="IPR011701">
    <property type="entry name" value="MFS"/>
</dbReference>
<feature type="transmembrane region" description="Helical" evidence="8">
    <location>
        <begin position="468"/>
        <end position="491"/>
    </location>
</feature>
<keyword evidence="11" id="KW-1185">Reference proteome</keyword>
<dbReference type="FunCoup" id="A0A507APV6">
    <property type="interactions" value="58"/>
</dbReference>
<evidence type="ECO:0000256" key="5">
    <source>
        <dbReference type="ARBA" id="ARBA00022989"/>
    </source>
</evidence>
<feature type="transmembrane region" description="Helical" evidence="8">
    <location>
        <begin position="409"/>
        <end position="429"/>
    </location>
</feature>
<dbReference type="EMBL" id="SKBQ01000009">
    <property type="protein sequence ID" value="TPX06879.1"/>
    <property type="molecule type" value="Genomic_DNA"/>
</dbReference>
<dbReference type="GeneID" id="41969822"/>
<dbReference type="Gene3D" id="1.20.1720.10">
    <property type="entry name" value="Multidrug resistance protein D"/>
    <property type="match status" value="1"/>
</dbReference>
<dbReference type="InterPro" id="IPR036259">
    <property type="entry name" value="MFS_trans_sf"/>
</dbReference>
<keyword evidence="3" id="KW-0813">Transport</keyword>
<dbReference type="AlphaFoldDB" id="A0A507APV6"/>
<feature type="region of interest" description="Disordered" evidence="7">
    <location>
        <begin position="614"/>
        <end position="640"/>
    </location>
</feature>
<keyword evidence="4 8" id="KW-0812">Transmembrane</keyword>
<feature type="region of interest" description="Disordered" evidence="7">
    <location>
        <begin position="1"/>
        <end position="68"/>
    </location>
</feature>
<organism evidence="10 11">
    <name type="scientific">Thyridium curvatum</name>
    <dbReference type="NCBI Taxonomy" id="1093900"/>
    <lineage>
        <taxon>Eukaryota</taxon>
        <taxon>Fungi</taxon>
        <taxon>Dikarya</taxon>
        <taxon>Ascomycota</taxon>
        <taxon>Pezizomycotina</taxon>
        <taxon>Sordariomycetes</taxon>
        <taxon>Sordariomycetidae</taxon>
        <taxon>Thyridiales</taxon>
        <taxon>Thyridiaceae</taxon>
        <taxon>Thyridium</taxon>
    </lineage>
</organism>
<evidence type="ECO:0000256" key="2">
    <source>
        <dbReference type="ARBA" id="ARBA00007520"/>
    </source>
</evidence>
<evidence type="ECO:0000256" key="1">
    <source>
        <dbReference type="ARBA" id="ARBA00004141"/>
    </source>
</evidence>
<protein>
    <recommendedName>
        <fullName evidence="9">Major facilitator superfamily (MFS) profile domain-containing protein</fullName>
    </recommendedName>
</protein>
<evidence type="ECO:0000259" key="9">
    <source>
        <dbReference type="PROSITE" id="PS50850"/>
    </source>
</evidence>